<evidence type="ECO:0000313" key="1">
    <source>
        <dbReference type="EMBL" id="MUF05756.1"/>
    </source>
</evidence>
<accession>A0A6I3WGV4</accession>
<keyword evidence="2" id="KW-1185">Reference proteome</keyword>
<comment type="caution">
    <text evidence="1">The sequence shown here is derived from an EMBL/GenBank/DDBJ whole genome shotgun (WGS) entry which is preliminary data.</text>
</comment>
<reference evidence="1 2" key="1">
    <citation type="submission" date="2019-11" db="EMBL/GenBank/DDBJ databases">
        <title>Pseudomonas karstica sp. nov. and Pseudomonas spelaei sp. nov. from karst caves.</title>
        <authorList>
            <person name="Zeman M."/>
        </authorList>
    </citation>
    <scope>NUCLEOTIDE SEQUENCE [LARGE SCALE GENOMIC DNA]</scope>
    <source>
        <strain evidence="1 2">CCM 7893</strain>
    </source>
</reference>
<organism evidence="1 2">
    <name type="scientific">Pseudomonas spelaei</name>
    <dbReference type="NCBI Taxonomy" id="1055469"/>
    <lineage>
        <taxon>Bacteria</taxon>
        <taxon>Pseudomonadati</taxon>
        <taxon>Pseudomonadota</taxon>
        <taxon>Gammaproteobacteria</taxon>
        <taxon>Pseudomonadales</taxon>
        <taxon>Pseudomonadaceae</taxon>
        <taxon>Pseudomonas</taxon>
    </lineage>
</organism>
<name>A0A6I3WGV4_9PSED</name>
<dbReference type="AlphaFoldDB" id="A0A6I3WGV4"/>
<dbReference type="EMBL" id="WNNK01000012">
    <property type="protein sequence ID" value="MUF05756.1"/>
    <property type="molecule type" value="Genomic_DNA"/>
</dbReference>
<dbReference type="Proteomes" id="UP000438196">
    <property type="component" value="Unassembled WGS sequence"/>
</dbReference>
<protein>
    <submittedName>
        <fullName evidence="1">Uncharacterized protein</fullName>
    </submittedName>
</protein>
<sequence length="69" mass="7786">MASCAFTYNMPIPFPAIEQHINQLLLTQAHRTQTLQVVALGAEAKHCDLTFRTDQRQDTHGAFRMLSSI</sequence>
<evidence type="ECO:0000313" key="2">
    <source>
        <dbReference type="Proteomes" id="UP000438196"/>
    </source>
</evidence>
<gene>
    <name evidence="1" type="ORF">GNF76_15485</name>
</gene>
<proteinExistence type="predicted"/>